<gene>
    <name evidence="3" type="primary">20213813</name>
    <name evidence="2" type="ORF">HELRODRAFT_65688</name>
</gene>
<dbReference type="RefSeq" id="XP_009019727.1">
    <property type="nucleotide sequence ID" value="XM_009021479.1"/>
</dbReference>
<dbReference type="CTD" id="20213813"/>
<reference evidence="4" key="1">
    <citation type="submission" date="2012-12" db="EMBL/GenBank/DDBJ databases">
        <authorList>
            <person name="Hellsten U."/>
            <person name="Grimwood J."/>
            <person name="Chapman J.A."/>
            <person name="Shapiro H."/>
            <person name="Aerts A."/>
            <person name="Otillar R.P."/>
            <person name="Terry A.Y."/>
            <person name="Boore J.L."/>
            <person name="Simakov O."/>
            <person name="Marletaz F."/>
            <person name="Cho S.-J."/>
            <person name="Edsinger-Gonzales E."/>
            <person name="Havlak P."/>
            <person name="Kuo D.-H."/>
            <person name="Larsson T."/>
            <person name="Lv J."/>
            <person name="Arendt D."/>
            <person name="Savage R."/>
            <person name="Osoegawa K."/>
            <person name="de Jong P."/>
            <person name="Lindberg D.R."/>
            <person name="Seaver E.C."/>
            <person name="Weisblat D.A."/>
            <person name="Putnam N.H."/>
            <person name="Grigoriev I.V."/>
            <person name="Rokhsar D.S."/>
        </authorList>
    </citation>
    <scope>NUCLEOTIDE SEQUENCE</scope>
</reference>
<feature type="domain" description="F5/8 type C" evidence="1">
    <location>
        <begin position="13"/>
        <end position="82"/>
    </location>
</feature>
<dbReference type="EMBL" id="KB096742">
    <property type="protein sequence ID" value="ESO02319.1"/>
    <property type="molecule type" value="Genomic_DNA"/>
</dbReference>
<sequence length="82" mass="8915">YLMTSSTGLLKSCKTTSPLGMISGKIRDDQITSSSVLPLGPEGQCAEKFARPYAPDGKSWCAKYKSLSEWLQVDLGFPTKVI</sequence>
<dbReference type="EnsemblMetazoa" id="HelroT65688">
    <property type="protein sequence ID" value="HelroP65688"/>
    <property type="gene ID" value="HelroG65688"/>
</dbReference>
<dbReference type="SUPFAM" id="SSF49785">
    <property type="entry name" value="Galactose-binding domain-like"/>
    <property type="match status" value="1"/>
</dbReference>
<dbReference type="GeneID" id="20213813"/>
<dbReference type="HOGENOM" id="CLU_2645042_0_0_1"/>
<dbReference type="Gene3D" id="2.60.120.260">
    <property type="entry name" value="Galactose-binding domain-like"/>
    <property type="match status" value="1"/>
</dbReference>
<proteinExistence type="predicted"/>
<dbReference type="OrthoDB" id="6262482at2759"/>
<evidence type="ECO:0000313" key="2">
    <source>
        <dbReference type="EMBL" id="ESO02319.1"/>
    </source>
</evidence>
<dbReference type="InParanoid" id="T1FYB5"/>
<organism evidence="3 4">
    <name type="scientific">Helobdella robusta</name>
    <name type="common">Californian leech</name>
    <dbReference type="NCBI Taxonomy" id="6412"/>
    <lineage>
        <taxon>Eukaryota</taxon>
        <taxon>Metazoa</taxon>
        <taxon>Spiralia</taxon>
        <taxon>Lophotrochozoa</taxon>
        <taxon>Annelida</taxon>
        <taxon>Clitellata</taxon>
        <taxon>Hirudinea</taxon>
        <taxon>Rhynchobdellida</taxon>
        <taxon>Glossiphoniidae</taxon>
        <taxon>Helobdella</taxon>
    </lineage>
</organism>
<accession>T1FYB5</accession>
<reference evidence="2 4" key="2">
    <citation type="journal article" date="2013" name="Nature">
        <title>Insights into bilaterian evolution from three spiralian genomes.</title>
        <authorList>
            <person name="Simakov O."/>
            <person name="Marletaz F."/>
            <person name="Cho S.J."/>
            <person name="Edsinger-Gonzales E."/>
            <person name="Havlak P."/>
            <person name="Hellsten U."/>
            <person name="Kuo D.H."/>
            <person name="Larsson T."/>
            <person name="Lv J."/>
            <person name="Arendt D."/>
            <person name="Savage R."/>
            <person name="Osoegawa K."/>
            <person name="de Jong P."/>
            <person name="Grimwood J."/>
            <person name="Chapman J.A."/>
            <person name="Shapiro H."/>
            <person name="Aerts A."/>
            <person name="Otillar R.P."/>
            <person name="Terry A.Y."/>
            <person name="Boore J.L."/>
            <person name="Grigoriev I.V."/>
            <person name="Lindberg D.R."/>
            <person name="Seaver E.C."/>
            <person name="Weisblat D.A."/>
            <person name="Putnam N.H."/>
            <person name="Rokhsar D.S."/>
        </authorList>
    </citation>
    <scope>NUCLEOTIDE SEQUENCE</scope>
</reference>
<evidence type="ECO:0000313" key="3">
    <source>
        <dbReference type="EnsemblMetazoa" id="HelroP65688"/>
    </source>
</evidence>
<keyword evidence="4" id="KW-1185">Reference proteome</keyword>
<evidence type="ECO:0000259" key="1">
    <source>
        <dbReference type="PROSITE" id="PS50022"/>
    </source>
</evidence>
<dbReference type="AlphaFoldDB" id="T1FYB5"/>
<dbReference type="KEGG" id="hro:HELRODRAFT_65688"/>
<protein>
    <recommendedName>
        <fullName evidence="1">F5/8 type C domain-containing protein</fullName>
    </recommendedName>
</protein>
<reference evidence="3" key="3">
    <citation type="submission" date="2015-06" db="UniProtKB">
        <authorList>
            <consortium name="EnsemblMetazoa"/>
        </authorList>
    </citation>
    <scope>IDENTIFICATION</scope>
</reference>
<evidence type="ECO:0000313" key="4">
    <source>
        <dbReference type="Proteomes" id="UP000015101"/>
    </source>
</evidence>
<dbReference type="EMBL" id="AMQM01000844">
    <property type="status" value="NOT_ANNOTATED_CDS"/>
    <property type="molecule type" value="Genomic_DNA"/>
</dbReference>
<dbReference type="PROSITE" id="PS50022">
    <property type="entry name" value="FA58C_3"/>
    <property type="match status" value="1"/>
</dbReference>
<name>T1FYB5_HELRO</name>
<dbReference type="InterPro" id="IPR008979">
    <property type="entry name" value="Galactose-bd-like_sf"/>
</dbReference>
<dbReference type="InterPro" id="IPR000421">
    <property type="entry name" value="FA58C"/>
</dbReference>
<dbReference type="Proteomes" id="UP000015101">
    <property type="component" value="Unassembled WGS sequence"/>
</dbReference>